<feature type="domain" description="CN hydrolase" evidence="5">
    <location>
        <begin position="233"/>
        <end position="326"/>
    </location>
</feature>
<dbReference type="GO" id="GO:0016810">
    <property type="term" value="F:hydrolase activity, acting on carbon-nitrogen (but not peptide) bonds"/>
    <property type="evidence" value="ECO:0007669"/>
    <property type="project" value="UniProtKB-ARBA"/>
</dbReference>
<dbReference type="Gene3D" id="3.40.1280.10">
    <property type="match status" value="1"/>
</dbReference>
<dbReference type="PANTHER" id="PTHR30027">
    <property type="entry name" value="RIBOSOMAL RNA SMALL SUBUNIT METHYLTRANSFERASE E"/>
    <property type="match status" value="1"/>
</dbReference>
<dbReference type="OrthoDB" id="3465at2759"/>
<dbReference type="SUPFAM" id="SSF75217">
    <property type="entry name" value="alpha/beta knot"/>
    <property type="match status" value="1"/>
</dbReference>
<dbReference type="AlphaFoldDB" id="A0A834L487"/>
<dbReference type="GO" id="GO:0070042">
    <property type="term" value="F:rRNA (uridine-N3-)-methyltransferase activity"/>
    <property type="evidence" value="ECO:0007669"/>
    <property type="project" value="TreeGrafter"/>
</dbReference>
<organism evidence="6 7">
    <name type="scientific">Rhododendron simsii</name>
    <name type="common">Sims's rhododendron</name>
    <dbReference type="NCBI Taxonomy" id="118357"/>
    <lineage>
        <taxon>Eukaryota</taxon>
        <taxon>Viridiplantae</taxon>
        <taxon>Streptophyta</taxon>
        <taxon>Embryophyta</taxon>
        <taxon>Tracheophyta</taxon>
        <taxon>Spermatophyta</taxon>
        <taxon>Magnoliopsida</taxon>
        <taxon>eudicotyledons</taxon>
        <taxon>Gunneridae</taxon>
        <taxon>Pentapetalae</taxon>
        <taxon>asterids</taxon>
        <taxon>Ericales</taxon>
        <taxon>Ericaceae</taxon>
        <taxon>Ericoideae</taxon>
        <taxon>Rhodoreae</taxon>
        <taxon>Rhododendron</taxon>
    </lineage>
</organism>
<evidence type="ECO:0000313" key="7">
    <source>
        <dbReference type="Proteomes" id="UP000626092"/>
    </source>
</evidence>
<reference evidence="6" key="1">
    <citation type="submission" date="2019-11" db="EMBL/GenBank/DDBJ databases">
        <authorList>
            <person name="Liu Y."/>
            <person name="Hou J."/>
            <person name="Li T.-Q."/>
            <person name="Guan C.-H."/>
            <person name="Wu X."/>
            <person name="Wu H.-Z."/>
            <person name="Ling F."/>
            <person name="Zhang R."/>
            <person name="Shi X.-G."/>
            <person name="Ren J.-P."/>
            <person name="Chen E.-F."/>
            <person name="Sun J.-M."/>
        </authorList>
    </citation>
    <scope>NUCLEOTIDE SEQUENCE</scope>
    <source>
        <strain evidence="6">Adult_tree_wgs_1</strain>
        <tissue evidence="6">Leaves</tissue>
    </source>
</reference>
<accession>A0A834L487</accession>
<evidence type="ECO:0000256" key="1">
    <source>
        <dbReference type="ARBA" id="ARBA00005528"/>
    </source>
</evidence>
<evidence type="ECO:0000256" key="2">
    <source>
        <dbReference type="ARBA" id="ARBA00012328"/>
    </source>
</evidence>
<dbReference type="InterPro" id="IPR003010">
    <property type="entry name" value="C-N_Hydrolase"/>
</dbReference>
<dbReference type="GO" id="GO:0070475">
    <property type="term" value="P:rRNA base methylation"/>
    <property type="evidence" value="ECO:0007669"/>
    <property type="project" value="TreeGrafter"/>
</dbReference>
<evidence type="ECO:0000256" key="3">
    <source>
        <dbReference type="ARBA" id="ARBA00025699"/>
    </source>
</evidence>
<comment type="caution">
    <text evidence="6">The sequence shown here is derived from an EMBL/GenBank/DDBJ whole genome shotgun (WGS) entry which is preliminary data.</text>
</comment>
<dbReference type="PANTHER" id="PTHR30027:SF3">
    <property type="entry name" value="16S RRNA (URACIL(1498)-N(3))-METHYLTRANSFERASE"/>
    <property type="match status" value="1"/>
</dbReference>
<comment type="function">
    <text evidence="3">Specifically methylates the N3 position of the uracil ring of uridine 1498 (m3U1498) in 16S rRNA. Acts on the fully assembled 30S ribosomal subunit.</text>
</comment>
<dbReference type="InterPro" id="IPR036526">
    <property type="entry name" value="C-N_Hydrolase_sf"/>
</dbReference>
<comment type="similarity">
    <text evidence="1">Belongs to the RNA methyltransferase RsmE family.</text>
</comment>
<proteinExistence type="inferred from homology"/>
<dbReference type="Proteomes" id="UP000626092">
    <property type="component" value="Unassembled WGS sequence"/>
</dbReference>
<evidence type="ECO:0000313" key="6">
    <source>
        <dbReference type="EMBL" id="KAF7112877.1"/>
    </source>
</evidence>
<dbReference type="Gene3D" id="3.60.110.10">
    <property type="entry name" value="Carbon-nitrogen hydrolase"/>
    <property type="match status" value="1"/>
</dbReference>
<sequence>MRISTPSPKKTPSPKTSNPSPFAVIVVGFGDYVEIKLKILLGDGLYVSVMMLEAATLVVNGQPFEVVATPLLASLLKLLRDTYASLSVLEMLASDPSVACLDADRHLPPTDQQPSAVGSSAIAGDPRLMDLRSPLFRFLLVRTIVGWDSGFLIYEASSVFLDRYSDLLPTGGMHEWCFALLVFETRNHREYQCIDASEYVYCVQGQNKVVSMGILEKAKGICTTHEVNAETISQLGDPRQAICDAVQKHNIDLLVLGAANLQHPQDNASGYGQSVYCNSIAIIDVDGADLGLYRKSHIPDGPGYQEIYFNPGDSGFKVFHTKLQKLELQFAGISGFQRQFELWFSKVQKPQDTGLDSRDHWKRVMQGHARANLGQASLNLPACQCCYLMSDLVGGYLNPSQLEIPFLSEIPDIQKQAVYVPMPSLFVVSVLMGYNGLQDLIESQRAQKESVMNLKDRMGDFDTVTDVQLTVKESSTRAGLEIDEKAEESSTRAGLEIDEQAASVELILDKSISFIPRLTKRQFGQLEDSGICTGGIVQIQGDEFWHMTKVLTLSTKDSTGDNIIAPIRKGPVVHLVGNVKGKERSLLVAQAKPSFVPVAEATPVFTALSSSRKESSGSIIIGPEGGLPMAQLSGLVQQLQLRRKLIISYFTEKEVDVIIEAGATAVGLGTHRLQVKTAAIALLATVMLWLRKGFSGVPLPEAQRQSMSSFLRDALHHGKEFLS</sequence>
<dbReference type="InterPro" id="IPR006700">
    <property type="entry name" value="RsmE"/>
</dbReference>
<protein>
    <recommendedName>
        <fullName evidence="2">16S rRNA (uracil(1498)-N(3))-methyltransferase</fullName>
        <ecNumber evidence="2">2.1.1.193</ecNumber>
    </recommendedName>
</protein>
<gene>
    <name evidence="6" type="ORF">RHSIM_RhsimUnG0183700</name>
</gene>
<dbReference type="Pfam" id="PF00795">
    <property type="entry name" value="CN_hydrolase"/>
    <property type="match status" value="1"/>
</dbReference>
<evidence type="ECO:0000256" key="4">
    <source>
        <dbReference type="ARBA" id="ARBA00047944"/>
    </source>
</evidence>
<keyword evidence="7" id="KW-1185">Reference proteome</keyword>
<dbReference type="InterPro" id="IPR029026">
    <property type="entry name" value="tRNA_m1G_MTases_N"/>
</dbReference>
<evidence type="ECO:0000259" key="5">
    <source>
        <dbReference type="Pfam" id="PF00795"/>
    </source>
</evidence>
<dbReference type="InterPro" id="IPR029028">
    <property type="entry name" value="Alpha/beta_knot_MTases"/>
</dbReference>
<dbReference type="CDD" id="cd00293">
    <property type="entry name" value="USP-like"/>
    <property type="match status" value="1"/>
</dbReference>
<dbReference type="EC" id="2.1.1.193" evidence="2"/>
<comment type="catalytic activity">
    <reaction evidence="4">
        <text>uridine(1498) in 16S rRNA + S-adenosyl-L-methionine = N(3)-methyluridine(1498) in 16S rRNA + S-adenosyl-L-homocysteine + H(+)</text>
        <dbReference type="Rhea" id="RHEA:42920"/>
        <dbReference type="Rhea" id="RHEA-COMP:10283"/>
        <dbReference type="Rhea" id="RHEA-COMP:10284"/>
        <dbReference type="ChEBI" id="CHEBI:15378"/>
        <dbReference type="ChEBI" id="CHEBI:57856"/>
        <dbReference type="ChEBI" id="CHEBI:59789"/>
        <dbReference type="ChEBI" id="CHEBI:65315"/>
        <dbReference type="ChEBI" id="CHEBI:74502"/>
        <dbReference type="EC" id="2.1.1.193"/>
    </reaction>
</comment>
<dbReference type="SUPFAM" id="SSF56317">
    <property type="entry name" value="Carbon-nitrogen hydrolase"/>
    <property type="match status" value="1"/>
</dbReference>
<dbReference type="EMBL" id="WJXA01000408">
    <property type="protein sequence ID" value="KAF7112877.1"/>
    <property type="molecule type" value="Genomic_DNA"/>
</dbReference>
<name>A0A834L487_RHOSS</name>